<name>A0A318H7E7_9BURK</name>
<dbReference type="EMBL" id="QJJS01000018">
    <property type="protein sequence ID" value="PXW93694.1"/>
    <property type="molecule type" value="Genomic_DNA"/>
</dbReference>
<sequence>MSIGSISSTRATPHSNTQLKAARNETGFAARISQLGPTLGTAVATGEAFSDVAKAAYAAAVDGVQQLDQGAQTALKAATQAFEDIGEAAEDAGEAIESAVYTVADTVGDAASAVSSTFSKGLDQLGKLVDFSA</sequence>
<evidence type="ECO:0000313" key="2">
    <source>
        <dbReference type="Proteomes" id="UP000247811"/>
    </source>
</evidence>
<proteinExistence type="predicted"/>
<reference evidence="1 2" key="1">
    <citation type="submission" date="2018-05" db="EMBL/GenBank/DDBJ databases">
        <title>Genomic Encyclopedia of Type Strains, Phase IV (KMG-IV): sequencing the most valuable type-strain genomes for metagenomic binning, comparative biology and taxonomic classification.</title>
        <authorList>
            <person name="Goeker M."/>
        </authorList>
    </citation>
    <scope>NUCLEOTIDE SEQUENCE [LARGE SCALE GENOMIC DNA]</scope>
    <source>
        <strain evidence="1 2">DSM 566</strain>
    </source>
</reference>
<comment type="caution">
    <text evidence="1">The sequence shown here is derived from an EMBL/GenBank/DDBJ whole genome shotgun (WGS) entry which is preliminary data.</text>
</comment>
<dbReference type="RefSeq" id="WP_110401953.1">
    <property type="nucleotide sequence ID" value="NZ_QJJS01000018.1"/>
</dbReference>
<protein>
    <submittedName>
        <fullName evidence="1">Uncharacterized protein</fullName>
    </submittedName>
</protein>
<accession>A0A318H7E7</accession>
<dbReference type="Proteomes" id="UP000247811">
    <property type="component" value="Unassembled WGS sequence"/>
</dbReference>
<organism evidence="1 2">
    <name type="scientific">Sphaerotilus hippei</name>
    <dbReference type="NCBI Taxonomy" id="744406"/>
    <lineage>
        <taxon>Bacteria</taxon>
        <taxon>Pseudomonadati</taxon>
        <taxon>Pseudomonadota</taxon>
        <taxon>Betaproteobacteria</taxon>
        <taxon>Burkholderiales</taxon>
        <taxon>Sphaerotilaceae</taxon>
        <taxon>Sphaerotilus</taxon>
    </lineage>
</organism>
<gene>
    <name evidence="1" type="ORF">C7444_11863</name>
</gene>
<evidence type="ECO:0000313" key="1">
    <source>
        <dbReference type="EMBL" id="PXW93694.1"/>
    </source>
</evidence>
<dbReference type="AlphaFoldDB" id="A0A318H7E7"/>
<keyword evidence="2" id="KW-1185">Reference proteome</keyword>